<keyword evidence="1" id="KW-0732">Signal</keyword>
<protein>
    <submittedName>
        <fullName evidence="2">Uncharacterized protein</fullName>
    </submittedName>
</protein>
<sequence length="218" mass="22993">MKFSFATLVTLGALVFPGTVAQLTANQIVAAINLVTNISQNSNDVLTPLSTSTAGDQVQVTSQTLVNNINMIISNIAADVTAIEATLPFPPEVPGGAIVAALDNFVAVHQAFLATVTGKHSIFAQFQVTAPIAAILRSLEATIDSLGSALINVILDEVDAISANQAKLDVAVGNTLTTYEETCVPSPLYPIVLPVCSGGYSYIPTYWLAEIFHLFLRF</sequence>
<feature type="signal peptide" evidence="1">
    <location>
        <begin position="1"/>
        <end position="21"/>
    </location>
</feature>
<dbReference type="Proteomes" id="UP000620124">
    <property type="component" value="Unassembled WGS sequence"/>
</dbReference>
<dbReference type="OrthoDB" id="3210262at2759"/>
<evidence type="ECO:0000313" key="2">
    <source>
        <dbReference type="EMBL" id="KAF7343079.1"/>
    </source>
</evidence>
<dbReference type="AlphaFoldDB" id="A0A8H6XM05"/>
<dbReference type="EMBL" id="JACAZI010000016">
    <property type="protein sequence ID" value="KAF7343079.1"/>
    <property type="molecule type" value="Genomic_DNA"/>
</dbReference>
<proteinExistence type="predicted"/>
<organism evidence="2 3">
    <name type="scientific">Mycena venus</name>
    <dbReference type="NCBI Taxonomy" id="2733690"/>
    <lineage>
        <taxon>Eukaryota</taxon>
        <taxon>Fungi</taxon>
        <taxon>Dikarya</taxon>
        <taxon>Basidiomycota</taxon>
        <taxon>Agaricomycotina</taxon>
        <taxon>Agaricomycetes</taxon>
        <taxon>Agaricomycetidae</taxon>
        <taxon>Agaricales</taxon>
        <taxon>Marasmiineae</taxon>
        <taxon>Mycenaceae</taxon>
        <taxon>Mycena</taxon>
    </lineage>
</organism>
<comment type="caution">
    <text evidence="2">The sequence shown here is derived from an EMBL/GenBank/DDBJ whole genome shotgun (WGS) entry which is preliminary data.</text>
</comment>
<accession>A0A8H6XM05</accession>
<evidence type="ECO:0000256" key="1">
    <source>
        <dbReference type="SAM" id="SignalP"/>
    </source>
</evidence>
<gene>
    <name evidence="2" type="ORF">MVEN_01738300</name>
</gene>
<evidence type="ECO:0000313" key="3">
    <source>
        <dbReference type="Proteomes" id="UP000620124"/>
    </source>
</evidence>
<reference evidence="2" key="1">
    <citation type="submission" date="2020-05" db="EMBL/GenBank/DDBJ databases">
        <title>Mycena genomes resolve the evolution of fungal bioluminescence.</title>
        <authorList>
            <person name="Tsai I.J."/>
        </authorList>
    </citation>
    <scope>NUCLEOTIDE SEQUENCE</scope>
    <source>
        <strain evidence="2">CCC161011</strain>
    </source>
</reference>
<keyword evidence="3" id="KW-1185">Reference proteome</keyword>
<feature type="chain" id="PRO_5034203418" evidence="1">
    <location>
        <begin position="22"/>
        <end position="218"/>
    </location>
</feature>
<name>A0A8H6XM05_9AGAR</name>